<dbReference type="VEuPathDB" id="FungiDB:PPTG_24002"/>
<dbReference type="GeneID" id="20192601"/>
<feature type="compositionally biased region" description="Polar residues" evidence="1">
    <location>
        <begin position="17"/>
        <end position="26"/>
    </location>
</feature>
<name>W2PNI2_PHYN3</name>
<evidence type="ECO:0000256" key="1">
    <source>
        <dbReference type="SAM" id="MobiDB-lite"/>
    </source>
</evidence>
<sequence length="54" mass="5766">MAVTLQPPKGKSKKTKVSQSMLPSTASWSQRLDKATLRVDSAKYSAMLAAGLLS</sequence>
<dbReference type="RefSeq" id="XP_008912868.1">
    <property type="nucleotide sequence ID" value="XM_008914620.1"/>
</dbReference>
<dbReference type="Proteomes" id="UP000018817">
    <property type="component" value="Unassembled WGS sequence"/>
</dbReference>
<proteinExistence type="predicted"/>
<feature type="region of interest" description="Disordered" evidence="1">
    <location>
        <begin position="1"/>
        <end position="26"/>
    </location>
</feature>
<gene>
    <name evidence="2" type="ORF">PPTG_24002</name>
</gene>
<evidence type="ECO:0000313" key="2">
    <source>
        <dbReference type="EMBL" id="ETN01789.1"/>
    </source>
</evidence>
<organism evidence="2 3">
    <name type="scientific">Phytophthora nicotianae (strain INRA-310)</name>
    <name type="common">Phytophthora parasitica</name>
    <dbReference type="NCBI Taxonomy" id="761204"/>
    <lineage>
        <taxon>Eukaryota</taxon>
        <taxon>Sar</taxon>
        <taxon>Stramenopiles</taxon>
        <taxon>Oomycota</taxon>
        <taxon>Peronosporomycetes</taxon>
        <taxon>Peronosporales</taxon>
        <taxon>Peronosporaceae</taxon>
        <taxon>Phytophthora</taxon>
    </lineage>
</organism>
<accession>W2PNI2</accession>
<dbReference type="EMBL" id="KI669622">
    <property type="protein sequence ID" value="ETN01789.1"/>
    <property type="molecule type" value="Genomic_DNA"/>
</dbReference>
<evidence type="ECO:0000313" key="3">
    <source>
        <dbReference type="Proteomes" id="UP000018817"/>
    </source>
</evidence>
<reference evidence="3" key="1">
    <citation type="submission" date="2011-12" db="EMBL/GenBank/DDBJ databases">
        <authorList>
            <consortium name="The Broad Institute Genome Sequencing Platform"/>
            <person name="Russ C."/>
            <person name="Tyler B."/>
            <person name="Panabieres F."/>
            <person name="Shan W."/>
            <person name="Tripathy S."/>
            <person name="Grunwald N."/>
            <person name="Machado M."/>
            <person name="Young S.K."/>
            <person name="Zeng Q."/>
            <person name="Gargeya S."/>
            <person name="Fitzgerald M."/>
            <person name="Haas B."/>
            <person name="Abouelleil A."/>
            <person name="Alvarado L."/>
            <person name="Arachchi H.M."/>
            <person name="Berlin A."/>
            <person name="Chapman S.B."/>
            <person name="Gearin G."/>
            <person name="Goldberg J."/>
            <person name="Griggs A."/>
            <person name="Gujja S."/>
            <person name="Hansen M."/>
            <person name="Heiman D."/>
            <person name="Howarth C."/>
            <person name="Larimer J."/>
            <person name="Lui A."/>
            <person name="MacDonald P.J.P."/>
            <person name="McCowen C."/>
            <person name="Montmayeur A."/>
            <person name="Murphy C."/>
            <person name="Neiman D."/>
            <person name="Pearson M."/>
            <person name="Priest M."/>
            <person name="Roberts A."/>
            <person name="Saif S."/>
            <person name="Shea T."/>
            <person name="Sisk P."/>
            <person name="Stolte C."/>
            <person name="Sykes S."/>
            <person name="Wortman J."/>
            <person name="Nusbaum C."/>
            <person name="Birren B."/>
        </authorList>
    </citation>
    <scope>NUCLEOTIDE SEQUENCE [LARGE SCALE GENOMIC DNA]</scope>
    <source>
        <strain evidence="3">INRA-310</strain>
    </source>
</reference>
<reference evidence="2 3" key="2">
    <citation type="submission" date="2013-11" db="EMBL/GenBank/DDBJ databases">
        <title>The Genome Sequence of Phytophthora parasitica INRA-310.</title>
        <authorList>
            <consortium name="The Broad Institute Genomics Platform"/>
            <person name="Russ C."/>
            <person name="Tyler B."/>
            <person name="Panabieres F."/>
            <person name="Shan W."/>
            <person name="Tripathy S."/>
            <person name="Grunwald N."/>
            <person name="Machado M."/>
            <person name="Johnson C.S."/>
            <person name="Arredondo F."/>
            <person name="Hong C."/>
            <person name="Coffey M."/>
            <person name="Young S.K."/>
            <person name="Zeng Q."/>
            <person name="Gargeya S."/>
            <person name="Fitzgerald M."/>
            <person name="Abouelleil A."/>
            <person name="Alvarado L."/>
            <person name="Chapman S.B."/>
            <person name="Gainer-Dewar J."/>
            <person name="Goldberg J."/>
            <person name="Griggs A."/>
            <person name="Gujja S."/>
            <person name="Hansen M."/>
            <person name="Howarth C."/>
            <person name="Imamovic A."/>
            <person name="Ireland A."/>
            <person name="Larimer J."/>
            <person name="McCowan C."/>
            <person name="Murphy C."/>
            <person name="Pearson M."/>
            <person name="Poon T.W."/>
            <person name="Priest M."/>
            <person name="Roberts A."/>
            <person name="Saif S."/>
            <person name="Shea T."/>
            <person name="Sykes S."/>
            <person name="Wortman J."/>
            <person name="Nusbaum C."/>
            <person name="Birren B."/>
        </authorList>
    </citation>
    <scope>NUCLEOTIDE SEQUENCE [LARGE SCALE GENOMIC DNA]</scope>
    <source>
        <strain evidence="2 3">INRA-310</strain>
    </source>
</reference>
<dbReference type="AlphaFoldDB" id="W2PNI2"/>
<protein>
    <submittedName>
        <fullName evidence="2">Uncharacterized protein</fullName>
    </submittedName>
</protein>